<keyword evidence="3 6" id="KW-0479">Metal-binding</keyword>
<dbReference type="Gene3D" id="1.10.760.10">
    <property type="entry name" value="Cytochrome c-like domain"/>
    <property type="match status" value="2"/>
</dbReference>
<evidence type="ECO:0000259" key="7">
    <source>
        <dbReference type="PROSITE" id="PS51007"/>
    </source>
</evidence>
<keyword evidence="5 6" id="KW-0408">Iron</keyword>
<dbReference type="PROSITE" id="PS51007">
    <property type="entry name" value="CYTC"/>
    <property type="match status" value="1"/>
</dbReference>
<comment type="caution">
    <text evidence="8">The sequence shown here is derived from an EMBL/GenBank/DDBJ whole genome shotgun (WGS) entry which is preliminary data.</text>
</comment>
<dbReference type="SUPFAM" id="SSF46626">
    <property type="entry name" value="Cytochrome c"/>
    <property type="match status" value="2"/>
</dbReference>
<evidence type="ECO:0000256" key="2">
    <source>
        <dbReference type="ARBA" id="ARBA00022617"/>
    </source>
</evidence>
<evidence type="ECO:0000256" key="6">
    <source>
        <dbReference type="PROSITE-ProRule" id="PRU00433"/>
    </source>
</evidence>
<dbReference type="EMBL" id="JBHRSX010000098">
    <property type="protein sequence ID" value="MFC3203798.1"/>
    <property type="molecule type" value="Genomic_DNA"/>
</dbReference>
<dbReference type="Pfam" id="PF03150">
    <property type="entry name" value="CCP_MauG"/>
    <property type="match status" value="1"/>
</dbReference>
<dbReference type="Proteomes" id="UP001595477">
    <property type="component" value="Unassembled WGS sequence"/>
</dbReference>
<keyword evidence="2 6" id="KW-0349">Heme</keyword>
<evidence type="ECO:0000256" key="3">
    <source>
        <dbReference type="ARBA" id="ARBA00022723"/>
    </source>
</evidence>
<feature type="domain" description="Cytochrome c" evidence="7">
    <location>
        <begin position="295"/>
        <end position="405"/>
    </location>
</feature>
<comment type="subcellular location">
    <subcellularLocation>
        <location evidence="1">Cell envelope</location>
    </subcellularLocation>
</comment>
<proteinExistence type="predicted"/>
<evidence type="ECO:0000256" key="5">
    <source>
        <dbReference type="ARBA" id="ARBA00023004"/>
    </source>
</evidence>
<dbReference type="InterPro" id="IPR036909">
    <property type="entry name" value="Cyt_c-like_dom_sf"/>
</dbReference>
<dbReference type="RefSeq" id="WP_123324515.1">
    <property type="nucleotide sequence ID" value="NZ_JBHRSX010000098.1"/>
</dbReference>
<name>A0ABV7K5D5_9ALTE</name>
<dbReference type="InterPro" id="IPR004852">
    <property type="entry name" value="Di-haem_cyt_c_peroxidsae"/>
</dbReference>
<keyword evidence="8" id="KW-0575">Peroxidase</keyword>
<accession>A0ABV7K5D5</accession>
<gene>
    <name evidence="8" type="ORF">ACFOEW_18480</name>
</gene>
<organism evidence="8 9">
    <name type="scientific">Alteromonas oceani</name>
    <dbReference type="NCBI Taxonomy" id="2071609"/>
    <lineage>
        <taxon>Bacteria</taxon>
        <taxon>Pseudomonadati</taxon>
        <taxon>Pseudomonadota</taxon>
        <taxon>Gammaproteobacteria</taxon>
        <taxon>Alteromonadales</taxon>
        <taxon>Alteromonadaceae</taxon>
        <taxon>Alteromonas/Salinimonas group</taxon>
        <taxon>Alteromonas</taxon>
    </lineage>
</organism>
<protein>
    <submittedName>
        <fullName evidence="8">Cytochrome-c peroxidase</fullName>
    </submittedName>
</protein>
<evidence type="ECO:0000313" key="9">
    <source>
        <dbReference type="Proteomes" id="UP001595477"/>
    </source>
</evidence>
<dbReference type="PANTHER" id="PTHR30600">
    <property type="entry name" value="CYTOCHROME C PEROXIDASE-RELATED"/>
    <property type="match status" value="1"/>
</dbReference>
<evidence type="ECO:0000256" key="4">
    <source>
        <dbReference type="ARBA" id="ARBA00023002"/>
    </source>
</evidence>
<evidence type="ECO:0000256" key="1">
    <source>
        <dbReference type="ARBA" id="ARBA00004196"/>
    </source>
</evidence>
<dbReference type="GO" id="GO:0004601">
    <property type="term" value="F:peroxidase activity"/>
    <property type="evidence" value="ECO:0007669"/>
    <property type="project" value="UniProtKB-KW"/>
</dbReference>
<evidence type="ECO:0000313" key="8">
    <source>
        <dbReference type="EMBL" id="MFC3203798.1"/>
    </source>
</evidence>
<dbReference type="InterPro" id="IPR051395">
    <property type="entry name" value="Cytochrome_c_Peroxidase/MauG"/>
</dbReference>
<sequence>MKSLSPHITRCAVSGICLTLLSGCLYDKDSEVDASAMPSPSDELRQTVEASNPNGLSAYILPESDDFEKIPQDPNNPLTAEKVRLGQFLFHETALATEGVNAEHSGTWSCASCHHADAGFKSGVPQGIGEGGEGFGVKGEMRVFAYGFDKSSEDPDYVPDVQPFASPTILNTAYQEVMLWNGQFGNAQDGSVNMGLAEHVLAPQGTPKYENLRQLSGLETQAIAGTAVHRLKTHEDSVLQTNDEYVLLFELAFPQASEDIVSEAGKAIAAYERTVLANRAPFQRWLRGDSAALTDLEISGAKLFFGKANCFSCHTGPGLSSEQGASEAEMFMALGFADFDPNHPQISGVVTDADSRGRGGFTGESEDDYKFKVPQLYNLADSEVFGHGASFDSIRDVVAYKNAAVPQKVIPANQLDPRFIPLGLTELEIDQLTAFLEYALYDPDLARYKPDALPTGACFPVADELSKLDLNC</sequence>
<keyword evidence="9" id="KW-1185">Reference proteome</keyword>
<keyword evidence="4" id="KW-0560">Oxidoreductase</keyword>
<dbReference type="InterPro" id="IPR009056">
    <property type="entry name" value="Cyt_c-like_dom"/>
</dbReference>
<dbReference type="PROSITE" id="PS51257">
    <property type="entry name" value="PROKAR_LIPOPROTEIN"/>
    <property type="match status" value="1"/>
</dbReference>
<reference evidence="9" key="1">
    <citation type="journal article" date="2019" name="Int. J. Syst. Evol. Microbiol.">
        <title>The Global Catalogue of Microorganisms (GCM) 10K type strain sequencing project: providing services to taxonomists for standard genome sequencing and annotation.</title>
        <authorList>
            <consortium name="The Broad Institute Genomics Platform"/>
            <consortium name="The Broad Institute Genome Sequencing Center for Infectious Disease"/>
            <person name="Wu L."/>
            <person name="Ma J."/>
        </authorList>
    </citation>
    <scope>NUCLEOTIDE SEQUENCE [LARGE SCALE GENOMIC DNA]</scope>
    <source>
        <strain evidence="9">KCTC 52449</strain>
    </source>
</reference>